<dbReference type="Gene3D" id="3.90.226.10">
    <property type="entry name" value="2-enoyl-CoA Hydratase, Chain A, domain 1"/>
    <property type="match status" value="1"/>
</dbReference>
<gene>
    <name evidence="3" type="ORF">HDE69_001453</name>
</gene>
<evidence type="ECO:0000256" key="2">
    <source>
        <dbReference type="RuleBase" id="RU003707"/>
    </source>
</evidence>
<dbReference type="Pfam" id="PF00378">
    <property type="entry name" value="ECH_1"/>
    <property type="match status" value="1"/>
</dbReference>
<dbReference type="EC" id="4.2.1.18" evidence="3"/>
<evidence type="ECO:0000256" key="1">
    <source>
        <dbReference type="ARBA" id="ARBA00005254"/>
    </source>
</evidence>
<organism evidence="3 4">
    <name type="scientific">Pedobacter cryoconitis</name>
    <dbReference type="NCBI Taxonomy" id="188932"/>
    <lineage>
        <taxon>Bacteria</taxon>
        <taxon>Pseudomonadati</taxon>
        <taxon>Bacteroidota</taxon>
        <taxon>Sphingobacteriia</taxon>
        <taxon>Sphingobacteriales</taxon>
        <taxon>Sphingobacteriaceae</taxon>
        <taxon>Pedobacter</taxon>
    </lineage>
</organism>
<dbReference type="InterPro" id="IPR014748">
    <property type="entry name" value="Enoyl-CoA_hydra_C"/>
</dbReference>
<evidence type="ECO:0000313" key="4">
    <source>
        <dbReference type="Proteomes" id="UP000537718"/>
    </source>
</evidence>
<keyword evidence="3" id="KW-0456">Lyase</keyword>
<dbReference type="InterPro" id="IPR051683">
    <property type="entry name" value="Enoyl-CoA_Hydratase/Isomerase"/>
</dbReference>
<name>A0A7W8YRF8_9SPHI</name>
<dbReference type="CDD" id="cd06558">
    <property type="entry name" value="crotonase-like"/>
    <property type="match status" value="1"/>
</dbReference>
<dbReference type="SUPFAM" id="SSF52096">
    <property type="entry name" value="ClpP/crotonase"/>
    <property type="match status" value="1"/>
</dbReference>
<dbReference type="InterPro" id="IPR029045">
    <property type="entry name" value="ClpP/crotonase-like_dom_sf"/>
</dbReference>
<dbReference type="Gene3D" id="1.10.12.10">
    <property type="entry name" value="Lyase 2-enoyl-coa Hydratase, Chain A, domain 2"/>
    <property type="match status" value="1"/>
</dbReference>
<proteinExistence type="inferred from homology"/>
<dbReference type="Proteomes" id="UP000537718">
    <property type="component" value="Unassembled WGS sequence"/>
</dbReference>
<dbReference type="InterPro" id="IPR018376">
    <property type="entry name" value="Enoyl-CoA_hyd/isom_CS"/>
</dbReference>
<dbReference type="GO" id="GO:0004490">
    <property type="term" value="F:methylglutaconyl-CoA hydratase activity"/>
    <property type="evidence" value="ECO:0007669"/>
    <property type="project" value="UniProtKB-EC"/>
</dbReference>
<comment type="similarity">
    <text evidence="1 2">Belongs to the enoyl-CoA hydratase/isomerase family.</text>
</comment>
<sequence length="259" mass="28397">MTSPLVLYTVTDRIATISLNRPDKRNAFSPELVSSLTETLLKASDDEEVKVIILKAIGPVFSAGADLAYLQQLQNNTHEENVQDSQNLKTLFTTIYYLPKVVIAQVEGHAIAGGCGLATVCDVIFAVPEAGFGYTEVKLGFVPAIVSCFLMRKTSETIAKKILLTGDLFSAEQALAYNLITYVTNKDEISQKVQDFAQKLCNEASGNALMVTKQLIGQTTNPELEKALNLAVQINARVRESEDFKKGIASFLSKEKIKW</sequence>
<dbReference type="EMBL" id="JACHCF010000003">
    <property type="protein sequence ID" value="MBB5620404.1"/>
    <property type="molecule type" value="Genomic_DNA"/>
</dbReference>
<dbReference type="AlphaFoldDB" id="A0A7W8YRF8"/>
<comment type="caution">
    <text evidence="3">The sequence shown here is derived from an EMBL/GenBank/DDBJ whole genome shotgun (WGS) entry which is preliminary data.</text>
</comment>
<reference evidence="3 4" key="1">
    <citation type="submission" date="2020-08" db="EMBL/GenBank/DDBJ databases">
        <title>Genomic Encyclopedia of Type Strains, Phase IV (KMG-V): Genome sequencing to study the core and pangenomes of soil and plant-associated prokaryotes.</title>
        <authorList>
            <person name="Whitman W."/>
        </authorList>
    </citation>
    <scope>NUCLEOTIDE SEQUENCE [LARGE SCALE GENOMIC DNA]</scope>
    <source>
        <strain evidence="3 4">MP7CTX6</strain>
    </source>
</reference>
<dbReference type="PANTHER" id="PTHR42964">
    <property type="entry name" value="ENOYL-COA HYDRATASE"/>
    <property type="match status" value="1"/>
</dbReference>
<evidence type="ECO:0000313" key="3">
    <source>
        <dbReference type="EMBL" id="MBB5620404.1"/>
    </source>
</evidence>
<dbReference type="InterPro" id="IPR001753">
    <property type="entry name" value="Enoyl-CoA_hydra/iso"/>
</dbReference>
<dbReference type="PANTHER" id="PTHR42964:SF1">
    <property type="entry name" value="POLYKETIDE BIOSYNTHESIS ENOYL-COA HYDRATASE PKSH-RELATED"/>
    <property type="match status" value="1"/>
</dbReference>
<dbReference type="RefSeq" id="WP_183866437.1">
    <property type="nucleotide sequence ID" value="NZ_JACHCF010000003.1"/>
</dbReference>
<protein>
    <submittedName>
        <fullName evidence="3">Methylglutaconyl-CoA hydratase</fullName>
        <ecNumber evidence="3">4.2.1.18</ecNumber>
    </submittedName>
</protein>
<dbReference type="PROSITE" id="PS00166">
    <property type="entry name" value="ENOYL_COA_HYDRATASE"/>
    <property type="match status" value="1"/>
</dbReference>
<accession>A0A7W8YRF8</accession>